<sequence length="144" mass="15580">MFLRTYSDDITIFATDAIKIDADDRVLLGRLGIKIEDHSLEQLDFSAEQVTAHLEGGSKLRFDTVYPALGSDANDMLAQALDLKMGDGCCISVDQKQRTSRDGIYAAGDIVHALDQISVAMGHAAIAATTLHNDLREKDGLAKS</sequence>
<dbReference type="EMBL" id="FWXR01000008">
    <property type="protein sequence ID" value="SMC77920.1"/>
    <property type="molecule type" value="Genomic_DNA"/>
</dbReference>
<dbReference type="SUPFAM" id="SSF51905">
    <property type="entry name" value="FAD/NAD(P)-binding domain"/>
    <property type="match status" value="1"/>
</dbReference>
<dbReference type="Proteomes" id="UP000192656">
    <property type="component" value="Unassembled WGS sequence"/>
</dbReference>
<organism evidence="2 3">
    <name type="scientific">Fulvimarina manganoxydans</name>
    <dbReference type="NCBI Taxonomy" id="937218"/>
    <lineage>
        <taxon>Bacteria</taxon>
        <taxon>Pseudomonadati</taxon>
        <taxon>Pseudomonadota</taxon>
        <taxon>Alphaproteobacteria</taxon>
        <taxon>Hyphomicrobiales</taxon>
        <taxon>Aurantimonadaceae</taxon>
        <taxon>Fulvimarina</taxon>
    </lineage>
</organism>
<protein>
    <submittedName>
        <fullName evidence="2">Pyridine nucleotide-disulphide oxidoreductase</fullName>
    </submittedName>
</protein>
<accession>A0A1W2BYD6</accession>
<dbReference type="STRING" id="937218.SAMN06297251_10827"/>
<dbReference type="Pfam" id="PF07992">
    <property type="entry name" value="Pyr_redox_2"/>
    <property type="match status" value="1"/>
</dbReference>
<feature type="domain" description="FAD/NAD(P)-binding" evidence="1">
    <location>
        <begin position="32"/>
        <end position="124"/>
    </location>
</feature>
<reference evidence="2 3" key="1">
    <citation type="submission" date="2017-04" db="EMBL/GenBank/DDBJ databases">
        <authorList>
            <person name="Afonso C.L."/>
            <person name="Miller P.J."/>
            <person name="Scott M.A."/>
            <person name="Spackman E."/>
            <person name="Goraichik I."/>
            <person name="Dimitrov K.M."/>
            <person name="Suarez D.L."/>
            <person name="Swayne D.E."/>
        </authorList>
    </citation>
    <scope>NUCLEOTIDE SEQUENCE [LARGE SCALE GENOMIC DNA]</scope>
    <source>
        <strain evidence="2 3">CGMCC 1.10972</strain>
    </source>
</reference>
<name>A0A1W2BYD6_9HYPH</name>
<evidence type="ECO:0000259" key="1">
    <source>
        <dbReference type="Pfam" id="PF07992"/>
    </source>
</evidence>
<gene>
    <name evidence="2" type="ORF">SAMN06297251_10827</name>
</gene>
<dbReference type="GO" id="GO:0016491">
    <property type="term" value="F:oxidoreductase activity"/>
    <property type="evidence" value="ECO:0007669"/>
    <property type="project" value="InterPro"/>
</dbReference>
<dbReference type="Gene3D" id="3.50.50.60">
    <property type="entry name" value="FAD/NAD(P)-binding domain"/>
    <property type="match status" value="2"/>
</dbReference>
<keyword evidence="3" id="KW-1185">Reference proteome</keyword>
<dbReference type="InterPro" id="IPR023753">
    <property type="entry name" value="FAD/NAD-binding_dom"/>
</dbReference>
<proteinExistence type="predicted"/>
<evidence type="ECO:0000313" key="3">
    <source>
        <dbReference type="Proteomes" id="UP000192656"/>
    </source>
</evidence>
<evidence type="ECO:0000313" key="2">
    <source>
        <dbReference type="EMBL" id="SMC77920.1"/>
    </source>
</evidence>
<dbReference type="InterPro" id="IPR036188">
    <property type="entry name" value="FAD/NAD-bd_sf"/>
</dbReference>
<dbReference type="AlphaFoldDB" id="A0A1W2BYD6"/>